<evidence type="ECO:0008006" key="4">
    <source>
        <dbReference type="Google" id="ProtNLM"/>
    </source>
</evidence>
<proteinExistence type="predicted"/>
<evidence type="ECO:0000313" key="3">
    <source>
        <dbReference type="Proteomes" id="UP001595892"/>
    </source>
</evidence>
<keyword evidence="3" id="KW-1185">Reference proteome</keyword>
<name>A0ABV9NIE1_9GAMM</name>
<reference evidence="3" key="2">
    <citation type="journal article" date="2019" name="Int. J. Syst. Evol. Microbiol.">
        <title>The Global Catalogue of Microorganisms (GCM) 10K type strain sequencing project: providing services to taxonomists for standard genome sequencing and annotation.</title>
        <authorList>
            <consortium name="The Broad Institute Genomics Platform"/>
            <consortium name="The Broad Institute Genome Sequencing Center for Infectious Disease"/>
            <person name="Wu L."/>
            <person name="Ma J."/>
        </authorList>
    </citation>
    <scope>NUCLEOTIDE SEQUENCE [LARGE SCALE GENOMIC DNA]</scope>
    <source>
        <strain evidence="3">CGMCC 1.13574</strain>
    </source>
</reference>
<reference evidence="2" key="3">
    <citation type="submission" date="2024-09" db="EMBL/GenBank/DDBJ databases">
        <authorList>
            <person name="Sun Q."/>
            <person name="Mori K."/>
        </authorList>
    </citation>
    <scope>NUCLEOTIDE SEQUENCE</scope>
    <source>
        <strain evidence="2">CGMCC 1.13574</strain>
    </source>
</reference>
<dbReference type="RefSeq" id="WP_377003497.1">
    <property type="nucleotide sequence ID" value="NZ_JBHSGG010000012.1"/>
</dbReference>
<gene>
    <name evidence="1" type="ORF">ACFO3Q_04760</name>
    <name evidence="2" type="ORF">ACFO3Q_04785</name>
</gene>
<accession>A0ABV9NIE1</accession>
<comment type="caution">
    <text evidence="2">The sequence shown here is derived from an EMBL/GenBank/DDBJ whole genome shotgun (WGS) entry which is preliminary data.</text>
</comment>
<dbReference type="EMBL" id="JBHSGG010000013">
    <property type="protein sequence ID" value="MFC4727485.1"/>
    <property type="molecule type" value="Genomic_DNA"/>
</dbReference>
<dbReference type="EMBL" id="JBHSGG010000012">
    <property type="protein sequence ID" value="MFC4727482.1"/>
    <property type="molecule type" value="Genomic_DNA"/>
</dbReference>
<evidence type="ECO:0000313" key="1">
    <source>
        <dbReference type="EMBL" id="MFC4727482.1"/>
    </source>
</evidence>
<organism evidence="2 3">
    <name type="scientific">Coralloluteibacterium thermophilum</name>
    <dbReference type="NCBI Taxonomy" id="2707049"/>
    <lineage>
        <taxon>Bacteria</taxon>
        <taxon>Pseudomonadati</taxon>
        <taxon>Pseudomonadota</taxon>
        <taxon>Gammaproteobacteria</taxon>
        <taxon>Lysobacterales</taxon>
        <taxon>Lysobacteraceae</taxon>
        <taxon>Coralloluteibacterium</taxon>
    </lineage>
</organism>
<dbReference type="Proteomes" id="UP001595892">
    <property type="component" value="Unassembled WGS sequence"/>
</dbReference>
<sequence length="115" mass="12478">MDELTMSQFASKDDLLAAQAARIAELEAALEAAREDEWRPIETCPNADRVVMFCDERQNIWTDCAWDRSAAATGFYATHWRPLPAPPAVDQARGNAVGGPVSVTLNAAEAKRCGG</sequence>
<protein>
    <recommendedName>
        <fullName evidence="4">DUF551 domain-containing protein</fullName>
    </recommendedName>
</protein>
<reference evidence="2" key="1">
    <citation type="journal article" date="2014" name="Int. J. Syst. Evol. Microbiol.">
        <title>Complete genome of a new Firmicutes species belonging to the dominant human colonic microbiota ('Ruminococcus bicirculans') reveals two chromosomes and a selective capacity to utilize plant glucans.</title>
        <authorList>
            <consortium name="NISC Comparative Sequencing Program"/>
            <person name="Wegmann U."/>
            <person name="Louis P."/>
            <person name="Goesmann A."/>
            <person name="Henrissat B."/>
            <person name="Duncan S.H."/>
            <person name="Flint H.J."/>
        </authorList>
    </citation>
    <scope>NUCLEOTIDE SEQUENCE</scope>
    <source>
        <strain evidence="2">CGMCC 1.13574</strain>
    </source>
</reference>
<evidence type="ECO:0000313" key="2">
    <source>
        <dbReference type="EMBL" id="MFC4727485.1"/>
    </source>
</evidence>